<name>A0ABN9D890_9NEOB</name>
<keyword evidence="2" id="KW-1185">Reference proteome</keyword>
<dbReference type="EMBL" id="CATNWA010014188">
    <property type="protein sequence ID" value="CAI9568739.1"/>
    <property type="molecule type" value="Genomic_DNA"/>
</dbReference>
<evidence type="ECO:0000313" key="2">
    <source>
        <dbReference type="Proteomes" id="UP001162483"/>
    </source>
</evidence>
<proteinExistence type="predicted"/>
<organism evidence="1 2">
    <name type="scientific">Staurois parvus</name>
    <dbReference type="NCBI Taxonomy" id="386267"/>
    <lineage>
        <taxon>Eukaryota</taxon>
        <taxon>Metazoa</taxon>
        <taxon>Chordata</taxon>
        <taxon>Craniata</taxon>
        <taxon>Vertebrata</taxon>
        <taxon>Euteleostomi</taxon>
        <taxon>Amphibia</taxon>
        <taxon>Batrachia</taxon>
        <taxon>Anura</taxon>
        <taxon>Neobatrachia</taxon>
        <taxon>Ranoidea</taxon>
        <taxon>Ranidae</taxon>
        <taxon>Staurois</taxon>
    </lineage>
</organism>
<dbReference type="Proteomes" id="UP001162483">
    <property type="component" value="Unassembled WGS sequence"/>
</dbReference>
<protein>
    <submittedName>
        <fullName evidence="1">Uncharacterized protein</fullName>
    </submittedName>
</protein>
<gene>
    <name evidence="1" type="ORF">SPARVUS_LOCUS6800864</name>
</gene>
<accession>A0ABN9D890</accession>
<evidence type="ECO:0000313" key="1">
    <source>
        <dbReference type="EMBL" id="CAI9568739.1"/>
    </source>
</evidence>
<comment type="caution">
    <text evidence="1">The sequence shown here is derived from an EMBL/GenBank/DDBJ whole genome shotgun (WGS) entry which is preliminary data.</text>
</comment>
<reference evidence="1" key="1">
    <citation type="submission" date="2023-05" db="EMBL/GenBank/DDBJ databases">
        <authorList>
            <person name="Stuckert A."/>
        </authorList>
    </citation>
    <scope>NUCLEOTIDE SEQUENCE</scope>
</reference>
<sequence>MSCQSVPVWDRTAPHSCANLMRFVCGPGVSKGPHEMPLVPFSYAFLSLGKDTGAP</sequence>